<accession>A0ABS9GU38</accession>
<comment type="subcellular location">
    <subcellularLocation>
        <location evidence="1">Cell membrane</location>
        <topology evidence="1">Multi-pass membrane protein</topology>
    </subcellularLocation>
</comment>
<keyword evidence="4 7" id="KW-0812">Transmembrane</keyword>
<feature type="transmembrane region" description="Helical" evidence="7">
    <location>
        <begin position="261"/>
        <end position="282"/>
    </location>
</feature>
<dbReference type="EMBL" id="JAKIJS010000001">
    <property type="protein sequence ID" value="MCF6136354.1"/>
    <property type="molecule type" value="Genomic_DNA"/>
</dbReference>
<keyword evidence="3" id="KW-1003">Cell membrane</keyword>
<evidence type="ECO:0000256" key="1">
    <source>
        <dbReference type="ARBA" id="ARBA00004651"/>
    </source>
</evidence>
<proteinExistence type="inferred from homology"/>
<comment type="similarity">
    <text evidence="2">Belongs to the UPF0718 family.</text>
</comment>
<feature type="transmembrane region" description="Helical" evidence="7">
    <location>
        <begin position="115"/>
        <end position="138"/>
    </location>
</feature>
<dbReference type="RefSeq" id="WP_236330903.1">
    <property type="nucleotide sequence ID" value="NZ_JAKIJS010000001.1"/>
</dbReference>
<evidence type="ECO:0000256" key="3">
    <source>
        <dbReference type="ARBA" id="ARBA00022475"/>
    </source>
</evidence>
<reference evidence="8 9" key="1">
    <citation type="submission" date="2022-01" db="EMBL/GenBank/DDBJ databases">
        <title>Alkalihalobacillus sp. EGI L200015, a novel bacterium isolated from a salt lake sediment.</title>
        <authorList>
            <person name="Gao L."/>
            <person name="Fang B.-Z."/>
            <person name="Li W.-J."/>
        </authorList>
    </citation>
    <scope>NUCLEOTIDE SEQUENCE [LARGE SCALE GENOMIC DNA]</scope>
    <source>
        <strain evidence="8 9">KCTC 12718</strain>
    </source>
</reference>
<dbReference type="Proteomes" id="UP001649381">
    <property type="component" value="Unassembled WGS sequence"/>
</dbReference>
<feature type="transmembrane region" description="Helical" evidence="7">
    <location>
        <begin position="82"/>
        <end position="103"/>
    </location>
</feature>
<keyword evidence="5 7" id="KW-1133">Transmembrane helix</keyword>
<feature type="transmembrane region" description="Helical" evidence="7">
    <location>
        <begin position="239"/>
        <end position="255"/>
    </location>
</feature>
<evidence type="ECO:0000256" key="2">
    <source>
        <dbReference type="ARBA" id="ARBA00006386"/>
    </source>
</evidence>
<gene>
    <name evidence="8" type="ORF">L2716_01345</name>
</gene>
<evidence type="ECO:0000256" key="5">
    <source>
        <dbReference type="ARBA" id="ARBA00022989"/>
    </source>
</evidence>
<dbReference type="InterPro" id="IPR052923">
    <property type="entry name" value="UPF0718"/>
</dbReference>
<evidence type="ECO:0000256" key="7">
    <source>
        <dbReference type="SAM" id="Phobius"/>
    </source>
</evidence>
<dbReference type="PANTHER" id="PTHR34184:SF4">
    <property type="entry name" value="UPF0718 PROTEIN YCGR"/>
    <property type="match status" value="1"/>
</dbReference>
<organism evidence="8 9">
    <name type="scientific">Pseudalkalibacillus berkeleyi</name>
    <dbReference type="NCBI Taxonomy" id="1069813"/>
    <lineage>
        <taxon>Bacteria</taxon>
        <taxon>Bacillati</taxon>
        <taxon>Bacillota</taxon>
        <taxon>Bacilli</taxon>
        <taxon>Bacillales</taxon>
        <taxon>Fictibacillaceae</taxon>
        <taxon>Pseudalkalibacillus</taxon>
    </lineage>
</organism>
<feature type="transmembrane region" description="Helical" evidence="7">
    <location>
        <begin position="302"/>
        <end position="325"/>
    </location>
</feature>
<feature type="transmembrane region" description="Helical" evidence="7">
    <location>
        <begin position="145"/>
        <end position="167"/>
    </location>
</feature>
<evidence type="ECO:0000256" key="4">
    <source>
        <dbReference type="ARBA" id="ARBA00022692"/>
    </source>
</evidence>
<feature type="transmembrane region" description="Helical" evidence="7">
    <location>
        <begin position="38"/>
        <end position="61"/>
    </location>
</feature>
<name>A0ABS9GU38_9BACL</name>
<dbReference type="Pfam" id="PF03773">
    <property type="entry name" value="ArsP_1"/>
    <property type="match status" value="1"/>
</dbReference>
<comment type="caution">
    <text evidence="8">The sequence shown here is derived from an EMBL/GenBank/DDBJ whole genome shotgun (WGS) entry which is preliminary data.</text>
</comment>
<evidence type="ECO:0000313" key="9">
    <source>
        <dbReference type="Proteomes" id="UP001649381"/>
    </source>
</evidence>
<sequence length="327" mass="36256">MILFLLFFLFLFGFFFLEDIKGSTLPSALPTTLVDLNTIFLSIVLEAFPFLLLGVFVSALIQSFVSEETIRRFTPKKGYIALLPAAIMAALFPVCECAIIPVVRRLIKKGMPLHIGVVFLVGAPILNPIVFLSTYYAFRSDLTVVFARMGLGFILAILIGAIVYAIFKNGDMLKRTNHDHEHSHTHSHEQTTSKWKLTMYHMTDEFFDTGKFLLLGALLASSFQAFVSRDVITAIGSDVWSSTLVMMAFAYLVSLCSEADAFVAVTFQSTFSTASIVAFLVYGPMLDIKNTLMLLAYFKKKFVLVLMGVITGSVFIAILIFQLLIGG</sequence>
<dbReference type="InterPro" id="IPR005524">
    <property type="entry name" value="DUF318"/>
</dbReference>
<dbReference type="PANTHER" id="PTHR34184">
    <property type="entry name" value="UPF0718 PROTEIN YCGR"/>
    <property type="match status" value="1"/>
</dbReference>
<protein>
    <submittedName>
        <fullName evidence="8">Permease</fullName>
    </submittedName>
</protein>
<keyword evidence="6 7" id="KW-0472">Membrane</keyword>
<evidence type="ECO:0000313" key="8">
    <source>
        <dbReference type="EMBL" id="MCF6136354.1"/>
    </source>
</evidence>
<evidence type="ECO:0000256" key="6">
    <source>
        <dbReference type="ARBA" id="ARBA00023136"/>
    </source>
</evidence>
<keyword evidence="9" id="KW-1185">Reference proteome</keyword>